<dbReference type="GeneID" id="110074245"/>
<dbReference type="InterPro" id="IPR039701">
    <property type="entry name" value="HS1BP3"/>
</dbReference>
<dbReference type="FunCoup" id="A0A6J0SY03">
    <property type="interactions" value="109"/>
</dbReference>
<feature type="region of interest" description="Disordered" evidence="1">
    <location>
        <begin position="314"/>
        <end position="354"/>
    </location>
</feature>
<evidence type="ECO:0000259" key="2">
    <source>
        <dbReference type="PROSITE" id="PS50195"/>
    </source>
</evidence>
<feature type="region of interest" description="Disordered" evidence="1">
    <location>
        <begin position="177"/>
        <end position="243"/>
    </location>
</feature>
<dbReference type="PANTHER" id="PTHR14431:SF1">
    <property type="entry name" value="HCLS1-BINDING PROTEIN 3"/>
    <property type="match status" value="1"/>
</dbReference>
<dbReference type="SUPFAM" id="SSF64268">
    <property type="entry name" value="PX domain"/>
    <property type="match status" value="1"/>
</dbReference>
<reference evidence="4" key="2">
    <citation type="submission" date="2025-08" db="UniProtKB">
        <authorList>
            <consortium name="RefSeq"/>
        </authorList>
    </citation>
    <scope>IDENTIFICATION</scope>
</reference>
<organism evidence="3 4">
    <name type="scientific">Pogona vitticeps</name>
    <name type="common">central bearded dragon</name>
    <dbReference type="NCBI Taxonomy" id="103695"/>
    <lineage>
        <taxon>Eukaryota</taxon>
        <taxon>Metazoa</taxon>
        <taxon>Chordata</taxon>
        <taxon>Craniata</taxon>
        <taxon>Vertebrata</taxon>
        <taxon>Euteleostomi</taxon>
        <taxon>Lepidosauria</taxon>
        <taxon>Squamata</taxon>
        <taxon>Bifurcata</taxon>
        <taxon>Unidentata</taxon>
        <taxon>Episquamata</taxon>
        <taxon>Toxicofera</taxon>
        <taxon>Iguania</taxon>
        <taxon>Acrodonta</taxon>
        <taxon>Agamidae</taxon>
        <taxon>Amphibolurinae</taxon>
        <taxon>Pogona</taxon>
    </lineage>
</organism>
<dbReference type="Proteomes" id="UP001652642">
    <property type="component" value="Chromosome 1"/>
</dbReference>
<keyword evidence="3" id="KW-1185">Reference proteome</keyword>
<accession>A0A6J0SY03</accession>
<dbReference type="GO" id="GO:0035091">
    <property type="term" value="F:phosphatidylinositol binding"/>
    <property type="evidence" value="ECO:0007669"/>
    <property type="project" value="InterPro"/>
</dbReference>
<dbReference type="AlphaFoldDB" id="A0A6J0SY03"/>
<dbReference type="InterPro" id="IPR037901">
    <property type="entry name" value="HS1BP3_PX"/>
</dbReference>
<evidence type="ECO:0000313" key="4">
    <source>
        <dbReference type="RefSeq" id="XP_020639938.2"/>
    </source>
</evidence>
<dbReference type="OrthoDB" id="10254720at2759"/>
<dbReference type="CTD" id="64342"/>
<dbReference type="PROSITE" id="PS50195">
    <property type="entry name" value="PX"/>
    <property type="match status" value="1"/>
</dbReference>
<evidence type="ECO:0000256" key="1">
    <source>
        <dbReference type="SAM" id="MobiDB-lite"/>
    </source>
</evidence>
<reference evidence="3" key="1">
    <citation type="submission" date="2025-05" db="UniProtKB">
        <authorList>
            <consortium name="RefSeq"/>
        </authorList>
    </citation>
    <scope>NUCLEOTIDE SEQUENCE [LARGE SCALE GENOMIC DNA]</scope>
</reference>
<feature type="domain" description="PX" evidence="2">
    <location>
        <begin position="22"/>
        <end position="145"/>
    </location>
</feature>
<feature type="compositionally biased region" description="Polar residues" evidence="1">
    <location>
        <begin position="340"/>
        <end position="352"/>
    </location>
</feature>
<dbReference type="InterPro" id="IPR036871">
    <property type="entry name" value="PX_dom_sf"/>
</dbReference>
<protein>
    <submittedName>
        <fullName evidence="4">HCLS1-binding protein 3</fullName>
    </submittedName>
</protein>
<dbReference type="KEGG" id="pvt:110074245"/>
<gene>
    <name evidence="4" type="primary">HS1BP3</name>
</gene>
<dbReference type="PANTHER" id="PTHR14431">
    <property type="entry name" value="HCLS1-BINDING PROTEIN 3"/>
    <property type="match status" value="1"/>
</dbReference>
<dbReference type="InParanoid" id="A0A6J0SY03"/>
<name>A0A6J0SY03_9SAUR</name>
<dbReference type="CDD" id="cd06868">
    <property type="entry name" value="PX_HS1BP3"/>
    <property type="match status" value="1"/>
</dbReference>
<sequence>MERGAGPAVLVTSRPLENTHTGVDLSVPAFQLIRGKMLSGHAEYNIVVVAQLAAFKSAKHKPEDIVQFMVSKTYSEIEEFYQKLVTRYPQTALPPLPRKVMFVSESEIRERRAAFNKIMRSISKEPGLATSPELLEFLGTRSTCVTDVKSKNLPDEEEDKDDEFVIGPFSCEDVTVGEEEVAAEEKESEEEEEEEDDGDPLGVLKSKKTKKSRQSQVQKDKPKLTLFDEEVDPGEGLFGSAKDSPFVRNKRILAAKGNDLKLFEDPDLGERVTVGDPLLLPSACVSQEPALNSRVEEDTDELLRVEEDFEKMWKLSSRSKPKPPPKPIVPKKPTEAVAKLSSSSGQKAQQTGMKVEAMGEVDILKYIQENESVSSEEPSLF</sequence>
<dbReference type="SMART" id="SM00312">
    <property type="entry name" value="PX"/>
    <property type="match status" value="1"/>
</dbReference>
<feature type="compositionally biased region" description="Acidic residues" evidence="1">
    <location>
        <begin position="177"/>
        <end position="199"/>
    </location>
</feature>
<dbReference type="RefSeq" id="XP_020639938.2">
    <property type="nucleotide sequence ID" value="XM_020784279.2"/>
</dbReference>
<proteinExistence type="predicted"/>
<dbReference type="Pfam" id="PF00787">
    <property type="entry name" value="PX"/>
    <property type="match status" value="1"/>
</dbReference>
<dbReference type="InterPro" id="IPR001683">
    <property type="entry name" value="PX_dom"/>
</dbReference>
<evidence type="ECO:0000313" key="3">
    <source>
        <dbReference type="Proteomes" id="UP001652642"/>
    </source>
</evidence>
<dbReference type="Gene3D" id="3.30.1520.10">
    <property type="entry name" value="Phox-like domain"/>
    <property type="match status" value="1"/>
</dbReference>